<organism evidence="1 3">
    <name type="scientific">Dickeya dianthicola</name>
    <dbReference type="NCBI Taxonomy" id="204039"/>
    <lineage>
        <taxon>Bacteria</taxon>
        <taxon>Pseudomonadati</taxon>
        <taxon>Pseudomonadota</taxon>
        <taxon>Gammaproteobacteria</taxon>
        <taxon>Enterobacterales</taxon>
        <taxon>Pectobacteriaceae</taxon>
        <taxon>Dickeya</taxon>
    </lineage>
</organism>
<reference evidence="2 4" key="2">
    <citation type="submission" date="2018-09" db="EMBL/GenBank/DDBJ databases">
        <title>Phylogenetic diversity of Pectobacterium and Dickeya strains causing blackleg disease of potato in Morocco.</title>
        <authorList>
            <person name="Oulghazi S."/>
            <person name="Moumni M."/>
            <person name="Faure D."/>
        </authorList>
    </citation>
    <scope>NUCLEOTIDE SEQUENCE [LARGE SCALE GENOMIC DNA]</scope>
    <source>
        <strain evidence="2 4">S4.16.03.LID</strain>
    </source>
</reference>
<comment type="caution">
    <text evidence="1">The sequence shown here is derived from an EMBL/GenBank/DDBJ whole genome shotgun (WGS) entry which is preliminary data.</text>
</comment>
<sequence>MPLCRLPEPAARRRVTLCIGVTQLINWGTAFYLPGVFCAPSRRTAVSADAAAPATAPAHLAAR</sequence>
<gene>
    <name evidence="2" type="ORF">D5077_18255</name>
    <name evidence="1" type="ORF">DF213_10555</name>
</gene>
<evidence type="ECO:0000313" key="3">
    <source>
        <dbReference type="Proteomes" id="UP000245055"/>
    </source>
</evidence>
<protein>
    <recommendedName>
        <fullName evidence="5">MFS transporter</fullName>
    </recommendedName>
</protein>
<proteinExistence type="predicted"/>
<dbReference type="EMBL" id="QZDO01000068">
    <property type="protein sequence ID" value="RJL67867.1"/>
    <property type="molecule type" value="Genomic_DNA"/>
</dbReference>
<dbReference type="AlphaFoldDB" id="A0AAX1C5Z4"/>
<dbReference type="Proteomes" id="UP000245055">
    <property type="component" value="Unassembled WGS sequence"/>
</dbReference>
<dbReference type="Proteomes" id="UP000266633">
    <property type="component" value="Unassembled WGS sequence"/>
</dbReference>
<keyword evidence="4" id="KW-1185">Reference proteome</keyword>
<reference evidence="1 3" key="1">
    <citation type="submission" date="2018-05" db="EMBL/GenBank/DDBJ databases">
        <title>Genomic diversity of pathogens causing Blackleg of Potato in Pakistan.</title>
        <authorList>
            <person name="Sarfraz S."/>
            <person name="Riaz K."/>
            <person name="Oulghazi S."/>
            <person name="Cigna J."/>
            <person name="Sahi S.T."/>
            <person name="Khan S.H."/>
            <person name="Hameed A."/>
            <person name="Faure D."/>
        </authorList>
    </citation>
    <scope>NUCLEOTIDE SEQUENCE [LARGE SCALE GENOMIC DNA]</scope>
    <source>
        <strain evidence="1 3">SS70</strain>
    </source>
</reference>
<accession>A0AAX1C5Z4</accession>
<evidence type="ECO:0000313" key="1">
    <source>
        <dbReference type="EMBL" id="PWD73538.1"/>
    </source>
</evidence>
<evidence type="ECO:0008006" key="5">
    <source>
        <dbReference type="Google" id="ProtNLM"/>
    </source>
</evidence>
<dbReference type="EMBL" id="QESZ01000014">
    <property type="protein sequence ID" value="PWD73538.1"/>
    <property type="molecule type" value="Genomic_DNA"/>
</dbReference>
<name>A0AAX1C5Z4_9GAMM</name>
<evidence type="ECO:0000313" key="2">
    <source>
        <dbReference type="EMBL" id="RJL67867.1"/>
    </source>
</evidence>
<evidence type="ECO:0000313" key="4">
    <source>
        <dbReference type="Proteomes" id="UP000266633"/>
    </source>
</evidence>